<dbReference type="OrthoDB" id="9792260at2"/>
<dbReference type="InterPro" id="IPR036874">
    <property type="entry name" value="Carbonic_anhydrase_sf"/>
</dbReference>
<dbReference type="EC" id="4.2.1.1" evidence="2"/>
<evidence type="ECO:0000256" key="1">
    <source>
        <dbReference type="ARBA" id="ARBA00006217"/>
    </source>
</evidence>
<dbReference type="SUPFAM" id="SSF53056">
    <property type="entry name" value="beta-carbonic anhydrase, cab"/>
    <property type="match status" value="1"/>
</dbReference>
<evidence type="ECO:0000256" key="6">
    <source>
        <dbReference type="PIRSR" id="PIRSR601765-1"/>
    </source>
</evidence>
<name>A0A4R5KWW8_9BACL</name>
<protein>
    <recommendedName>
        <fullName evidence="2">carbonic anhydrase</fullName>
        <ecNumber evidence="2">4.2.1.1</ecNumber>
    </recommendedName>
</protein>
<keyword evidence="8" id="KW-1185">Reference proteome</keyword>
<dbReference type="RefSeq" id="WP_133226074.1">
    <property type="nucleotide sequence ID" value="NZ_SMRT01000002.1"/>
</dbReference>
<proteinExistence type="inferred from homology"/>
<feature type="binding site" evidence="6">
    <location>
        <position position="100"/>
    </location>
    <ligand>
        <name>Zn(2+)</name>
        <dbReference type="ChEBI" id="CHEBI:29105"/>
    </ligand>
</feature>
<dbReference type="GO" id="GO:0008270">
    <property type="term" value="F:zinc ion binding"/>
    <property type="evidence" value="ECO:0007669"/>
    <property type="project" value="InterPro"/>
</dbReference>
<evidence type="ECO:0000313" key="7">
    <source>
        <dbReference type="EMBL" id="TDF99537.1"/>
    </source>
</evidence>
<dbReference type="Gene3D" id="3.40.1050.10">
    <property type="entry name" value="Carbonic anhydrase"/>
    <property type="match status" value="1"/>
</dbReference>
<comment type="catalytic activity">
    <reaction evidence="5">
        <text>hydrogencarbonate + H(+) = CO2 + H2O</text>
        <dbReference type="Rhea" id="RHEA:10748"/>
        <dbReference type="ChEBI" id="CHEBI:15377"/>
        <dbReference type="ChEBI" id="CHEBI:15378"/>
        <dbReference type="ChEBI" id="CHEBI:16526"/>
        <dbReference type="ChEBI" id="CHEBI:17544"/>
        <dbReference type="EC" id="4.2.1.1"/>
    </reaction>
</comment>
<dbReference type="SMART" id="SM00947">
    <property type="entry name" value="Pro_CA"/>
    <property type="match status" value="1"/>
</dbReference>
<feature type="binding site" evidence="6">
    <location>
        <position position="97"/>
    </location>
    <ligand>
        <name>Zn(2+)</name>
        <dbReference type="ChEBI" id="CHEBI:29105"/>
    </ligand>
</feature>
<comment type="similarity">
    <text evidence="1">Belongs to the beta-class carbonic anhydrase family.</text>
</comment>
<evidence type="ECO:0000313" key="8">
    <source>
        <dbReference type="Proteomes" id="UP000295636"/>
    </source>
</evidence>
<comment type="caution">
    <text evidence="7">The sequence shown here is derived from an EMBL/GenBank/DDBJ whole genome shotgun (WGS) entry which is preliminary data.</text>
</comment>
<feature type="binding site" evidence="6">
    <location>
        <position position="39"/>
    </location>
    <ligand>
        <name>Zn(2+)</name>
        <dbReference type="ChEBI" id="CHEBI:29105"/>
    </ligand>
</feature>
<evidence type="ECO:0000256" key="3">
    <source>
        <dbReference type="ARBA" id="ARBA00022723"/>
    </source>
</evidence>
<dbReference type="GO" id="GO:0004089">
    <property type="term" value="F:carbonate dehydratase activity"/>
    <property type="evidence" value="ECO:0007669"/>
    <property type="project" value="UniProtKB-EC"/>
</dbReference>
<accession>A0A4R5KWW8</accession>
<dbReference type="CDD" id="cd03379">
    <property type="entry name" value="beta_CA_cladeD"/>
    <property type="match status" value="1"/>
</dbReference>
<organism evidence="7 8">
    <name type="scientific">Paenibacillus piri</name>
    <dbReference type="NCBI Taxonomy" id="2547395"/>
    <lineage>
        <taxon>Bacteria</taxon>
        <taxon>Bacillati</taxon>
        <taxon>Bacillota</taxon>
        <taxon>Bacilli</taxon>
        <taxon>Bacillales</taxon>
        <taxon>Paenibacillaceae</taxon>
        <taxon>Paenibacillus</taxon>
    </lineage>
</organism>
<dbReference type="PANTHER" id="PTHR43175:SF3">
    <property type="entry name" value="CARBON DISULFIDE HYDROLASE"/>
    <property type="match status" value="1"/>
</dbReference>
<keyword evidence="4 6" id="KW-0862">Zinc</keyword>
<gene>
    <name evidence="7" type="ORF">E1757_06745</name>
</gene>
<keyword evidence="3 6" id="KW-0479">Metal-binding</keyword>
<dbReference type="PANTHER" id="PTHR43175">
    <property type="entry name" value="CARBONIC ANHYDRASE"/>
    <property type="match status" value="1"/>
</dbReference>
<sequence>MSTLLSSIVEHNQHFVDSKEYEPFLTNRFPDKKMVIVTCMDARLTELLPKAMDLRNGDAKIIKNAGAVVSHQFGSVMRSIIVAVYELGAEEVFVVGHYDCGMTGLNPSSVLDKAESRGVSKDTISTLRNAGINLDNFLTGFDYVHDAVVNSVNLIRKHPLLPKSLIVHGLIINPETGRLDVIDCGDE</sequence>
<reference evidence="7 8" key="1">
    <citation type="submission" date="2019-03" db="EMBL/GenBank/DDBJ databases">
        <title>This is whole genome sequence of Paenibacillus sp MS74 strain.</title>
        <authorList>
            <person name="Trinh H.N."/>
        </authorList>
    </citation>
    <scope>NUCLEOTIDE SEQUENCE [LARGE SCALE GENOMIC DNA]</scope>
    <source>
        <strain evidence="7 8">MS74</strain>
    </source>
</reference>
<evidence type="ECO:0000256" key="2">
    <source>
        <dbReference type="ARBA" id="ARBA00012925"/>
    </source>
</evidence>
<evidence type="ECO:0000256" key="5">
    <source>
        <dbReference type="ARBA" id="ARBA00048348"/>
    </source>
</evidence>
<comment type="cofactor">
    <cofactor evidence="6">
        <name>Zn(2+)</name>
        <dbReference type="ChEBI" id="CHEBI:29105"/>
    </cofactor>
    <text evidence="6">Binds 1 zinc ion per subunit.</text>
</comment>
<dbReference type="Proteomes" id="UP000295636">
    <property type="component" value="Unassembled WGS sequence"/>
</dbReference>
<evidence type="ECO:0000256" key="4">
    <source>
        <dbReference type="ARBA" id="ARBA00022833"/>
    </source>
</evidence>
<dbReference type="EMBL" id="SMRT01000002">
    <property type="protein sequence ID" value="TDF99537.1"/>
    <property type="molecule type" value="Genomic_DNA"/>
</dbReference>
<feature type="binding site" evidence="6">
    <location>
        <position position="41"/>
    </location>
    <ligand>
        <name>Zn(2+)</name>
        <dbReference type="ChEBI" id="CHEBI:29105"/>
    </ligand>
</feature>
<dbReference type="InterPro" id="IPR001765">
    <property type="entry name" value="Carbonic_anhydrase"/>
</dbReference>
<dbReference type="AlphaFoldDB" id="A0A4R5KWW8"/>
<dbReference type="Pfam" id="PF00484">
    <property type="entry name" value="Pro_CA"/>
    <property type="match status" value="1"/>
</dbReference>